<evidence type="ECO:0000313" key="3">
    <source>
        <dbReference type="EMBL" id="CAI5714220.1"/>
    </source>
</evidence>
<comment type="caution">
    <text evidence="3">The sequence shown here is derived from an EMBL/GenBank/DDBJ whole genome shotgun (WGS) entry which is preliminary data.</text>
</comment>
<feature type="chain" id="PRO_5043359273" description="RXLR effector" evidence="2">
    <location>
        <begin position="17"/>
        <end position="255"/>
    </location>
</feature>
<feature type="signal peptide" evidence="2">
    <location>
        <begin position="1"/>
        <end position="16"/>
    </location>
</feature>
<keyword evidence="2" id="KW-0732">Signal</keyword>
<protein>
    <recommendedName>
        <fullName evidence="5">RXLR effector</fullName>
    </recommendedName>
</protein>
<dbReference type="AlphaFoldDB" id="A0AAV0T541"/>
<sequence length="255" mass="26656">MRLAFAAAGALAAVFACSDGGSTGIISNDILVPGVSLAARVSDSNVNNMDTTRLLRESLADDQSTTSLETEERVGLTAPGEEVLAIESAIRGSAVATPENSRIGSMVRGDQPASSESVFGTIWVFVEKLKGFVVDGESVSERYENGLSRNAEFGEAGEKAKTAKNGGVIPGDEPKIATTGHIHYDGNAKTAAEVKYPSYALAKPVVTREGRHDLNAETAAKIKGRSYAEAEPVVNGEGRHDPKGVNGIIVPKKDA</sequence>
<dbReference type="Proteomes" id="UP001162031">
    <property type="component" value="Unassembled WGS sequence"/>
</dbReference>
<dbReference type="EMBL" id="CANTFL010000122">
    <property type="protein sequence ID" value="CAI5714220.1"/>
    <property type="molecule type" value="Genomic_DNA"/>
</dbReference>
<accession>A0AAV0T541</accession>
<dbReference type="PROSITE" id="PS51257">
    <property type="entry name" value="PROKAR_LIPOPROTEIN"/>
    <property type="match status" value="1"/>
</dbReference>
<evidence type="ECO:0000256" key="1">
    <source>
        <dbReference type="SAM" id="MobiDB-lite"/>
    </source>
</evidence>
<evidence type="ECO:0000313" key="4">
    <source>
        <dbReference type="Proteomes" id="UP001162031"/>
    </source>
</evidence>
<evidence type="ECO:0008006" key="5">
    <source>
        <dbReference type="Google" id="ProtNLM"/>
    </source>
</evidence>
<organism evidence="3 4">
    <name type="scientific">Hyaloperonospora brassicae</name>
    <name type="common">Brassica downy mildew</name>
    <name type="synonym">Peronospora brassicae</name>
    <dbReference type="NCBI Taxonomy" id="162125"/>
    <lineage>
        <taxon>Eukaryota</taxon>
        <taxon>Sar</taxon>
        <taxon>Stramenopiles</taxon>
        <taxon>Oomycota</taxon>
        <taxon>Peronosporomycetes</taxon>
        <taxon>Peronosporales</taxon>
        <taxon>Peronosporaceae</taxon>
        <taxon>Hyaloperonospora</taxon>
    </lineage>
</organism>
<keyword evidence="4" id="KW-1185">Reference proteome</keyword>
<proteinExistence type="predicted"/>
<name>A0AAV0T541_HYABA</name>
<gene>
    <name evidence="3" type="ORF">HBR001_LOCUS1199</name>
</gene>
<feature type="region of interest" description="Disordered" evidence="1">
    <location>
        <begin position="231"/>
        <end position="255"/>
    </location>
</feature>
<evidence type="ECO:0000256" key="2">
    <source>
        <dbReference type="SAM" id="SignalP"/>
    </source>
</evidence>
<reference evidence="3" key="1">
    <citation type="submission" date="2022-12" db="EMBL/GenBank/DDBJ databases">
        <authorList>
            <person name="Webb A."/>
        </authorList>
    </citation>
    <scope>NUCLEOTIDE SEQUENCE</scope>
    <source>
        <strain evidence="3">Hp1</strain>
    </source>
</reference>